<protein>
    <submittedName>
        <fullName evidence="1">Uncharacterized protein</fullName>
    </submittedName>
</protein>
<dbReference type="Proteomes" id="UP000335636">
    <property type="component" value="Unassembled WGS sequence"/>
</dbReference>
<sequence length="51" mass="5717">PKSKPLGAPVINEYADAQLHNLVQRMRQRTALYKKKLIDGELSSPEASPQK</sequence>
<dbReference type="EMBL" id="CABDUW010004191">
    <property type="protein sequence ID" value="VTJ90164.1"/>
    <property type="molecule type" value="Genomic_DNA"/>
</dbReference>
<accession>A0A5E4D7D9</accession>
<name>A0A5E4D7D9_MARMO</name>
<reference evidence="1" key="1">
    <citation type="submission" date="2019-04" db="EMBL/GenBank/DDBJ databases">
        <authorList>
            <person name="Alioto T."/>
            <person name="Alioto T."/>
        </authorList>
    </citation>
    <scope>NUCLEOTIDE SEQUENCE [LARGE SCALE GENOMIC DNA]</scope>
</reference>
<proteinExistence type="predicted"/>
<keyword evidence="2" id="KW-1185">Reference proteome</keyword>
<feature type="non-terminal residue" evidence="1">
    <location>
        <position position="1"/>
    </location>
</feature>
<comment type="caution">
    <text evidence="1">The sequence shown here is derived from an EMBL/GenBank/DDBJ whole genome shotgun (WGS) entry which is preliminary data.</text>
</comment>
<dbReference type="AlphaFoldDB" id="A0A5E4D7D9"/>
<feature type="non-terminal residue" evidence="1">
    <location>
        <position position="51"/>
    </location>
</feature>
<gene>
    <name evidence="1" type="ORF">MONAX_5E046526</name>
</gene>
<organism evidence="1 2">
    <name type="scientific">Marmota monax</name>
    <name type="common">Woodchuck</name>
    <dbReference type="NCBI Taxonomy" id="9995"/>
    <lineage>
        <taxon>Eukaryota</taxon>
        <taxon>Metazoa</taxon>
        <taxon>Chordata</taxon>
        <taxon>Craniata</taxon>
        <taxon>Vertebrata</taxon>
        <taxon>Euteleostomi</taxon>
        <taxon>Mammalia</taxon>
        <taxon>Eutheria</taxon>
        <taxon>Euarchontoglires</taxon>
        <taxon>Glires</taxon>
        <taxon>Rodentia</taxon>
        <taxon>Sciuromorpha</taxon>
        <taxon>Sciuridae</taxon>
        <taxon>Xerinae</taxon>
        <taxon>Marmotini</taxon>
        <taxon>Marmota</taxon>
    </lineage>
</organism>
<evidence type="ECO:0000313" key="1">
    <source>
        <dbReference type="EMBL" id="VTJ90164.1"/>
    </source>
</evidence>
<evidence type="ECO:0000313" key="2">
    <source>
        <dbReference type="Proteomes" id="UP000335636"/>
    </source>
</evidence>